<accession>A0ABT6RDX4</accession>
<evidence type="ECO:0000259" key="1">
    <source>
        <dbReference type="Pfam" id="PF08281"/>
    </source>
</evidence>
<dbReference type="Gene3D" id="1.10.10.10">
    <property type="entry name" value="Winged helix-like DNA-binding domain superfamily/Winged helix DNA-binding domain"/>
    <property type="match status" value="1"/>
</dbReference>
<name>A0ABT6RDX4_9BACT</name>
<dbReference type="EMBL" id="JASBRG010000007">
    <property type="protein sequence ID" value="MDI3320601.1"/>
    <property type="molecule type" value="Genomic_DNA"/>
</dbReference>
<protein>
    <submittedName>
        <fullName evidence="2">Sigma factor-like helix-turn-helix DNA-binding protein</fullName>
    </submittedName>
</protein>
<dbReference type="RefSeq" id="WP_282334697.1">
    <property type="nucleotide sequence ID" value="NZ_JASBRG010000007.1"/>
</dbReference>
<organism evidence="2 3">
    <name type="scientific">Pinibacter soli</name>
    <dbReference type="NCBI Taxonomy" id="3044211"/>
    <lineage>
        <taxon>Bacteria</taxon>
        <taxon>Pseudomonadati</taxon>
        <taxon>Bacteroidota</taxon>
        <taxon>Chitinophagia</taxon>
        <taxon>Chitinophagales</taxon>
        <taxon>Chitinophagaceae</taxon>
        <taxon>Pinibacter</taxon>
    </lineage>
</organism>
<sequence>MVFSLREINGFSVEETAETLNISEANVKTGSVVPKACFEKK</sequence>
<proteinExistence type="predicted"/>
<dbReference type="InterPro" id="IPR013324">
    <property type="entry name" value="RNA_pol_sigma_r3/r4-like"/>
</dbReference>
<evidence type="ECO:0000313" key="3">
    <source>
        <dbReference type="Proteomes" id="UP001226434"/>
    </source>
</evidence>
<keyword evidence="3" id="KW-1185">Reference proteome</keyword>
<reference evidence="2 3" key="1">
    <citation type="submission" date="2023-05" db="EMBL/GenBank/DDBJ databases">
        <title>Genome sequence of Pinibacter sp. MAH-24.</title>
        <authorList>
            <person name="Huq M.A."/>
        </authorList>
    </citation>
    <scope>NUCLEOTIDE SEQUENCE [LARGE SCALE GENOMIC DNA]</scope>
    <source>
        <strain evidence="2 3">MAH-24</strain>
    </source>
</reference>
<dbReference type="InterPro" id="IPR036388">
    <property type="entry name" value="WH-like_DNA-bd_sf"/>
</dbReference>
<comment type="caution">
    <text evidence="2">The sequence shown here is derived from an EMBL/GenBank/DDBJ whole genome shotgun (WGS) entry which is preliminary data.</text>
</comment>
<dbReference type="Pfam" id="PF08281">
    <property type="entry name" value="Sigma70_r4_2"/>
    <property type="match status" value="1"/>
</dbReference>
<feature type="domain" description="RNA polymerase sigma factor 70 region 4 type 2" evidence="1">
    <location>
        <begin position="2"/>
        <end position="29"/>
    </location>
</feature>
<dbReference type="InterPro" id="IPR013249">
    <property type="entry name" value="RNA_pol_sigma70_r4_t2"/>
</dbReference>
<dbReference type="SUPFAM" id="SSF88659">
    <property type="entry name" value="Sigma3 and sigma4 domains of RNA polymerase sigma factors"/>
    <property type="match status" value="1"/>
</dbReference>
<gene>
    <name evidence="2" type="ORF">QJ048_12495</name>
</gene>
<evidence type="ECO:0000313" key="2">
    <source>
        <dbReference type="EMBL" id="MDI3320601.1"/>
    </source>
</evidence>
<dbReference type="Proteomes" id="UP001226434">
    <property type="component" value="Unassembled WGS sequence"/>
</dbReference>